<keyword evidence="2" id="KW-1185">Reference proteome</keyword>
<sequence length="72" mass="7712">MHAGVCLSLGYASPVGVAFLLLGRAFVDVGYRMAASLGDFYEKKGILHLCVSFEGADYSVLLSQSERLNLLA</sequence>
<dbReference type="AlphaFoldDB" id="A0A7H1NQW2"/>
<dbReference type="Proteomes" id="UP000516349">
    <property type="component" value="Chromosome"/>
</dbReference>
<name>A0A7H1NQW2_9PROT</name>
<dbReference type="EMBL" id="CP060244">
    <property type="protein sequence ID" value="QNT78172.1"/>
    <property type="molecule type" value="Genomic_DNA"/>
</dbReference>
<proteinExistence type="predicted"/>
<reference evidence="1 2" key="1">
    <citation type="submission" date="2020-08" db="EMBL/GenBank/DDBJ databases">
        <title>Complete genome sequence of Entomobacter blattae G55GP.</title>
        <authorList>
            <person name="Poehlein A."/>
            <person name="Guzman J."/>
            <person name="Daniel R."/>
            <person name="Vilcinskas A."/>
        </authorList>
    </citation>
    <scope>NUCLEOTIDE SEQUENCE [LARGE SCALE GENOMIC DNA]</scope>
    <source>
        <strain evidence="1 2">G55GP</strain>
    </source>
</reference>
<dbReference type="KEGG" id="ebla:JGUZn3_09410"/>
<organism evidence="1 2">
    <name type="scientific">Entomobacter blattae</name>
    <dbReference type="NCBI Taxonomy" id="2762277"/>
    <lineage>
        <taxon>Bacteria</taxon>
        <taxon>Pseudomonadati</taxon>
        <taxon>Pseudomonadota</taxon>
        <taxon>Alphaproteobacteria</taxon>
        <taxon>Acetobacterales</taxon>
        <taxon>Acetobacteraceae</taxon>
        <taxon>Entomobacter</taxon>
    </lineage>
</organism>
<protein>
    <submittedName>
        <fullName evidence="1">Uncharacterized protein</fullName>
    </submittedName>
</protein>
<evidence type="ECO:0000313" key="1">
    <source>
        <dbReference type="EMBL" id="QNT78172.1"/>
    </source>
</evidence>
<accession>A0A7H1NQW2</accession>
<gene>
    <name evidence="1" type="ORF">JGUZn3_09410</name>
</gene>
<evidence type="ECO:0000313" key="2">
    <source>
        <dbReference type="Proteomes" id="UP000516349"/>
    </source>
</evidence>